<keyword evidence="9 14" id="KW-0472">Membrane</keyword>
<reference evidence="15 16" key="1">
    <citation type="submission" date="2023-08" db="EMBL/GenBank/DDBJ databases">
        <title>New molecular markers tilS and rpoB for phylogenetic and monitoring studies of the genus Thiothrix biodiversity.</title>
        <authorList>
            <person name="Ravin N.V."/>
            <person name="Smolyakov D."/>
            <person name="Markov N.D."/>
            <person name="Beletsky A.V."/>
            <person name="Mardanov A.V."/>
            <person name="Rudenko T.S."/>
            <person name="Grabovich M.Y."/>
        </authorList>
    </citation>
    <scope>NUCLEOTIDE SEQUENCE [LARGE SCALE GENOMIC DNA]</scope>
    <source>
        <strain evidence="15 16">MK1</strain>
    </source>
</reference>
<dbReference type="PANTHER" id="PTHR30622:SF3">
    <property type="entry name" value="UNDECAPRENYL-DIPHOSPHATASE"/>
    <property type="match status" value="1"/>
</dbReference>
<keyword evidence="7 14" id="KW-0378">Hydrolase</keyword>
<keyword evidence="14" id="KW-0133">Cell shape</keyword>
<feature type="transmembrane region" description="Helical" evidence="14">
    <location>
        <begin position="218"/>
        <end position="239"/>
    </location>
</feature>
<keyword evidence="10 14" id="KW-0046">Antibiotic resistance</keyword>
<evidence type="ECO:0000256" key="12">
    <source>
        <dbReference type="ARBA" id="ARBA00032932"/>
    </source>
</evidence>
<dbReference type="HAMAP" id="MF_01006">
    <property type="entry name" value="Undec_diphosphatase"/>
    <property type="match status" value="1"/>
</dbReference>
<dbReference type="NCBIfam" id="NF001390">
    <property type="entry name" value="PRK00281.1-4"/>
    <property type="match status" value="1"/>
</dbReference>
<sequence>MDFLLLLKAAIMGLVEGATEFLPISSTGHLILAGDLLNFMDHDKRGVFEIAIQLGAILAVVWEYRTRFVSTFAGMGRDPVANRLIINLAIAFLPLAILGLTFGDIIKAYLFKPVPVAIAFIVGAFIILWAEKRQHNVTIQTVDDIRPIDALKLGFAQAVALIPGMSRSGSTIIGGLFFGLSRKAAAEFSFFLAVPTLGIASVYSMYKERALLSMDDMGAWAMGFVFAFISAMIAVRALIRYVSNHDFTIFAWYRIAFGVIVLITAYTGLVEWTVH</sequence>
<comment type="miscellaneous">
    <text evidence="14">Bacitracin is thought to be involved in the inhibition of peptidoglycan synthesis by sequestering undecaprenyl diphosphate, thereby reducing the pool of lipid carrier available.</text>
</comment>
<evidence type="ECO:0000256" key="1">
    <source>
        <dbReference type="ARBA" id="ARBA00004651"/>
    </source>
</evidence>
<proteinExistence type="inferred from homology"/>
<keyword evidence="14" id="KW-0961">Cell wall biogenesis/degradation</keyword>
<dbReference type="EC" id="3.6.1.27" evidence="3 14"/>
<evidence type="ECO:0000256" key="8">
    <source>
        <dbReference type="ARBA" id="ARBA00022989"/>
    </source>
</evidence>
<dbReference type="Pfam" id="PF02673">
    <property type="entry name" value="BacA"/>
    <property type="match status" value="1"/>
</dbReference>
<feature type="transmembrane region" description="Helical" evidence="14">
    <location>
        <begin position="46"/>
        <end position="64"/>
    </location>
</feature>
<dbReference type="NCBIfam" id="NF001389">
    <property type="entry name" value="PRK00281.1-2"/>
    <property type="match status" value="1"/>
</dbReference>
<keyword evidence="5 14" id="KW-1003">Cell membrane</keyword>
<dbReference type="NCBIfam" id="TIGR00753">
    <property type="entry name" value="undec_PP_bacA"/>
    <property type="match status" value="1"/>
</dbReference>
<keyword evidence="16" id="KW-1185">Reference proteome</keyword>
<comment type="catalytic activity">
    <reaction evidence="13 14">
        <text>di-trans,octa-cis-undecaprenyl diphosphate + H2O = di-trans,octa-cis-undecaprenyl phosphate + phosphate + H(+)</text>
        <dbReference type="Rhea" id="RHEA:28094"/>
        <dbReference type="ChEBI" id="CHEBI:15377"/>
        <dbReference type="ChEBI" id="CHEBI:15378"/>
        <dbReference type="ChEBI" id="CHEBI:43474"/>
        <dbReference type="ChEBI" id="CHEBI:58405"/>
        <dbReference type="ChEBI" id="CHEBI:60392"/>
        <dbReference type="EC" id="3.6.1.27"/>
    </reaction>
</comment>
<keyword evidence="8 14" id="KW-1133">Transmembrane helix</keyword>
<feature type="transmembrane region" description="Helical" evidence="14">
    <location>
        <begin position="188"/>
        <end position="206"/>
    </location>
</feature>
<evidence type="ECO:0000256" key="7">
    <source>
        <dbReference type="ARBA" id="ARBA00022801"/>
    </source>
</evidence>
<keyword evidence="6 14" id="KW-0812">Transmembrane</keyword>
<evidence type="ECO:0000256" key="3">
    <source>
        <dbReference type="ARBA" id="ARBA00012374"/>
    </source>
</evidence>
<keyword evidence="14" id="KW-0573">Peptidoglycan synthesis</keyword>
<evidence type="ECO:0000313" key="16">
    <source>
        <dbReference type="Proteomes" id="UP001236657"/>
    </source>
</evidence>
<protein>
    <recommendedName>
        <fullName evidence="4 14">Undecaprenyl-diphosphatase</fullName>
        <ecNumber evidence="3 14">3.6.1.27</ecNumber>
    </recommendedName>
    <alternativeName>
        <fullName evidence="12 14">Bacitracin resistance protein</fullName>
    </alternativeName>
    <alternativeName>
        <fullName evidence="11 14">Undecaprenyl pyrophosphate phosphatase</fullName>
    </alternativeName>
</protein>
<evidence type="ECO:0000256" key="4">
    <source>
        <dbReference type="ARBA" id="ARBA00021581"/>
    </source>
</evidence>
<comment type="subcellular location">
    <subcellularLocation>
        <location evidence="1 14">Cell membrane</location>
        <topology evidence="1 14">Multi-pass membrane protein</topology>
    </subcellularLocation>
</comment>
<name>A0ABY9MLL5_9GAMM</name>
<comment type="similarity">
    <text evidence="2 14">Belongs to the UppP family.</text>
</comment>
<organism evidence="15 16">
    <name type="scientific">Thiothrix lacustris</name>
    <dbReference type="NCBI Taxonomy" id="525917"/>
    <lineage>
        <taxon>Bacteria</taxon>
        <taxon>Pseudomonadati</taxon>
        <taxon>Pseudomonadota</taxon>
        <taxon>Gammaproteobacteria</taxon>
        <taxon>Thiotrichales</taxon>
        <taxon>Thiotrichaceae</taxon>
        <taxon>Thiothrix</taxon>
    </lineage>
</organism>
<evidence type="ECO:0000256" key="6">
    <source>
        <dbReference type="ARBA" id="ARBA00022692"/>
    </source>
</evidence>
<comment type="function">
    <text evidence="14">Catalyzes the dephosphorylation of undecaprenyl diphosphate (UPP). Confers resistance to bacitracin.</text>
</comment>
<evidence type="ECO:0000256" key="2">
    <source>
        <dbReference type="ARBA" id="ARBA00010621"/>
    </source>
</evidence>
<dbReference type="RefSeq" id="WP_308893774.1">
    <property type="nucleotide sequence ID" value="NZ_CP133218.1"/>
</dbReference>
<evidence type="ECO:0000256" key="11">
    <source>
        <dbReference type="ARBA" id="ARBA00032707"/>
    </source>
</evidence>
<accession>A0ABY9MLL5</accession>
<gene>
    <name evidence="14" type="primary">uppP</name>
    <name evidence="15" type="ORF">RCF98_11095</name>
</gene>
<feature type="transmembrane region" description="Helical" evidence="14">
    <location>
        <begin position="84"/>
        <end position="103"/>
    </location>
</feature>
<feature type="transmembrane region" description="Helical" evidence="14">
    <location>
        <begin position="251"/>
        <end position="269"/>
    </location>
</feature>
<dbReference type="EMBL" id="CP133218">
    <property type="protein sequence ID" value="WML89516.1"/>
    <property type="molecule type" value="Genomic_DNA"/>
</dbReference>
<feature type="transmembrane region" description="Helical" evidence="14">
    <location>
        <begin position="109"/>
        <end position="130"/>
    </location>
</feature>
<dbReference type="InterPro" id="IPR003824">
    <property type="entry name" value="UppP"/>
</dbReference>
<dbReference type="Proteomes" id="UP001236657">
    <property type="component" value="Chromosome"/>
</dbReference>
<dbReference type="GO" id="GO:0050380">
    <property type="term" value="F:undecaprenyl-diphosphatase activity"/>
    <property type="evidence" value="ECO:0007669"/>
    <property type="project" value="UniProtKB-EC"/>
</dbReference>
<evidence type="ECO:0000256" key="5">
    <source>
        <dbReference type="ARBA" id="ARBA00022475"/>
    </source>
</evidence>
<dbReference type="PANTHER" id="PTHR30622">
    <property type="entry name" value="UNDECAPRENYL-DIPHOSPHATASE"/>
    <property type="match status" value="1"/>
</dbReference>
<evidence type="ECO:0000256" key="14">
    <source>
        <dbReference type="HAMAP-Rule" id="MF_01006"/>
    </source>
</evidence>
<evidence type="ECO:0000256" key="9">
    <source>
        <dbReference type="ARBA" id="ARBA00023136"/>
    </source>
</evidence>
<evidence type="ECO:0000256" key="13">
    <source>
        <dbReference type="ARBA" id="ARBA00047594"/>
    </source>
</evidence>
<evidence type="ECO:0000313" key="15">
    <source>
        <dbReference type="EMBL" id="WML89516.1"/>
    </source>
</evidence>
<evidence type="ECO:0000256" key="10">
    <source>
        <dbReference type="ARBA" id="ARBA00023251"/>
    </source>
</evidence>